<dbReference type="GO" id="GO:0016779">
    <property type="term" value="F:nucleotidyltransferase activity"/>
    <property type="evidence" value="ECO:0007669"/>
    <property type="project" value="UniProtKB-KW"/>
</dbReference>
<sequence>MFEIIYYIIDDLEEVLEERDRVRYGDLPFINRFDFNDKKFSPEDDKIKYIIWQIEVGENGKPHIQGYVQFDQYLEHRCEECKESCIRIISQDETKICDYDYSLVDLIGPFETGDPEDHVSEEEKKRDQEILEDEMLIDMKNIESFDTEDEVPVDVKFDSDGTNIATMYNIFNSNYEFEKIFNNFEEMGNYEREGIIRRTFIDDSLSEEELEKWKEKFNKFEFDVRFSDNVNLTEAQKYEFNLGKEDISDIVKRTFDEIDDNNDHSRTSQVLCPPPLMVEGALVNEDDTVCNLIGINTKSIRLISLQ</sequence>
<dbReference type="Pfam" id="PF02407">
    <property type="entry name" value="Viral_Rep"/>
    <property type="match status" value="1"/>
</dbReference>
<evidence type="ECO:0000256" key="10">
    <source>
        <dbReference type="ARBA" id="ARBA00023125"/>
    </source>
</evidence>
<dbReference type="Proteomes" id="UP000789570">
    <property type="component" value="Unassembled WGS sequence"/>
</dbReference>
<keyword evidence="1" id="KW-0808">Transferase</keyword>
<keyword evidence="13" id="KW-1185">Reference proteome</keyword>
<dbReference type="AlphaFoldDB" id="A0A9N9EUK3"/>
<name>A0A9N9EUK3_9GLOM</name>
<gene>
    <name evidence="12" type="ORF">FCALED_LOCUS12983</name>
</gene>
<keyword evidence="7" id="KW-0255">Endonuclease</keyword>
<accession>A0A9N9EUK3</accession>
<evidence type="ECO:0000256" key="4">
    <source>
        <dbReference type="ARBA" id="ARBA00022722"/>
    </source>
</evidence>
<evidence type="ECO:0000313" key="12">
    <source>
        <dbReference type="EMBL" id="CAG8691442.1"/>
    </source>
</evidence>
<keyword evidence="10" id="KW-0238">DNA-binding</keyword>
<keyword evidence="8" id="KW-0378">Hydrolase</keyword>
<protein>
    <submittedName>
        <fullName evidence="12">10215_t:CDS:1</fullName>
    </submittedName>
</protein>
<evidence type="ECO:0000256" key="7">
    <source>
        <dbReference type="ARBA" id="ARBA00022759"/>
    </source>
</evidence>
<keyword evidence="9" id="KW-0190">Covalent protein-DNA linkage</keyword>
<dbReference type="Gene3D" id="3.40.1310.20">
    <property type="match status" value="1"/>
</dbReference>
<dbReference type="GO" id="GO:0000166">
    <property type="term" value="F:nucleotide binding"/>
    <property type="evidence" value="ECO:0007669"/>
    <property type="project" value="UniProtKB-KW"/>
</dbReference>
<reference evidence="12" key="1">
    <citation type="submission" date="2021-06" db="EMBL/GenBank/DDBJ databases">
        <authorList>
            <person name="Kallberg Y."/>
            <person name="Tangrot J."/>
            <person name="Rosling A."/>
        </authorList>
    </citation>
    <scope>NUCLEOTIDE SEQUENCE</scope>
    <source>
        <strain evidence="12">UK204</strain>
    </source>
</reference>
<evidence type="ECO:0000256" key="2">
    <source>
        <dbReference type="ARBA" id="ARBA00022695"/>
    </source>
</evidence>
<keyword evidence="3" id="KW-0235">DNA replication</keyword>
<evidence type="ECO:0000256" key="6">
    <source>
        <dbReference type="ARBA" id="ARBA00022741"/>
    </source>
</evidence>
<dbReference type="GO" id="GO:0006260">
    <property type="term" value="P:DNA replication"/>
    <property type="evidence" value="ECO:0007669"/>
    <property type="project" value="UniProtKB-KW"/>
</dbReference>
<evidence type="ECO:0000256" key="5">
    <source>
        <dbReference type="ARBA" id="ARBA00022723"/>
    </source>
</evidence>
<keyword evidence="5" id="KW-0479">Metal-binding</keyword>
<feature type="domain" description="CRESS-DNA virus Rep endonuclease" evidence="11">
    <location>
        <begin position="43"/>
        <end position="72"/>
    </location>
</feature>
<evidence type="ECO:0000256" key="1">
    <source>
        <dbReference type="ARBA" id="ARBA00022679"/>
    </source>
</evidence>
<dbReference type="GO" id="GO:0046872">
    <property type="term" value="F:metal ion binding"/>
    <property type="evidence" value="ECO:0007669"/>
    <property type="project" value="UniProtKB-KW"/>
</dbReference>
<proteinExistence type="predicted"/>
<evidence type="ECO:0000313" key="13">
    <source>
        <dbReference type="Proteomes" id="UP000789570"/>
    </source>
</evidence>
<evidence type="ECO:0000259" key="11">
    <source>
        <dbReference type="Pfam" id="PF02407"/>
    </source>
</evidence>
<keyword evidence="4" id="KW-0540">Nuclease</keyword>
<organism evidence="12 13">
    <name type="scientific">Funneliformis caledonium</name>
    <dbReference type="NCBI Taxonomy" id="1117310"/>
    <lineage>
        <taxon>Eukaryota</taxon>
        <taxon>Fungi</taxon>
        <taxon>Fungi incertae sedis</taxon>
        <taxon>Mucoromycota</taxon>
        <taxon>Glomeromycotina</taxon>
        <taxon>Glomeromycetes</taxon>
        <taxon>Glomerales</taxon>
        <taxon>Glomeraceae</taxon>
        <taxon>Funneliformis</taxon>
    </lineage>
</organism>
<keyword evidence="6" id="KW-0547">Nucleotide-binding</keyword>
<dbReference type="InterPro" id="IPR049912">
    <property type="entry name" value="CRESS_DNA_REP"/>
</dbReference>
<dbReference type="EMBL" id="CAJVPQ010006967">
    <property type="protein sequence ID" value="CAG8691442.1"/>
    <property type="molecule type" value="Genomic_DNA"/>
</dbReference>
<comment type="caution">
    <text evidence="12">The sequence shown here is derived from an EMBL/GenBank/DDBJ whole genome shotgun (WGS) entry which is preliminary data.</text>
</comment>
<dbReference type="GO" id="GO:0016787">
    <property type="term" value="F:hydrolase activity"/>
    <property type="evidence" value="ECO:0007669"/>
    <property type="project" value="UniProtKB-KW"/>
</dbReference>
<evidence type="ECO:0000256" key="3">
    <source>
        <dbReference type="ARBA" id="ARBA00022705"/>
    </source>
</evidence>
<evidence type="ECO:0000256" key="8">
    <source>
        <dbReference type="ARBA" id="ARBA00022801"/>
    </source>
</evidence>
<feature type="non-terminal residue" evidence="12">
    <location>
        <position position="306"/>
    </location>
</feature>
<dbReference type="GO" id="GO:0004519">
    <property type="term" value="F:endonuclease activity"/>
    <property type="evidence" value="ECO:0007669"/>
    <property type="project" value="UniProtKB-KW"/>
</dbReference>
<evidence type="ECO:0000256" key="9">
    <source>
        <dbReference type="ARBA" id="ARBA00023124"/>
    </source>
</evidence>
<keyword evidence="2" id="KW-0548">Nucleotidyltransferase</keyword>
<dbReference type="GO" id="GO:0003677">
    <property type="term" value="F:DNA binding"/>
    <property type="evidence" value="ECO:0007669"/>
    <property type="project" value="UniProtKB-KW"/>
</dbReference>